<evidence type="ECO:0000313" key="2">
    <source>
        <dbReference type="Proteomes" id="UP001056201"/>
    </source>
</evidence>
<dbReference type="Proteomes" id="UP001056201">
    <property type="component" value="Chromosome 1"/>
</dbReference>
<protein>
    <submittedName>
        <fullName evidence="1">Uncharacterized protein</fullName>
    </submittedName>
</protein>
<dbReference type="Pfam" id="PF04392">
    <property type="entry name" value="ABC_sub_bind"/>
    <property type="match status" value="1"/>
</dbReference>
<dbReference type="EMBL" id="CP097635">
    <property type="protein sequence ID" value="URI05749.1"/>
    <property type="molecule type" value="Genomic_DNA"/>
</dbReference>
<dbReference type="PANTHER" id="PTHR35271:SF1">
    <property type="entry name" value="ABC TRANSPORTER, SUBSTRATE-BINDING LIPOPROTEIN"/>
    <property type="match status" value="1"/>
</dbReference>
<keyword evidence="2" id="KW-1185">Reference proteome</keyword>
<organism evidence="1 2">
    <name type="scientific">Aquincola tertiaricarbonis</name>
    <dbReference type="NCBI Taxonomy" id="391953"/>
    <lineage>
        <taxon>Bacteria</taxon>
        <taxon>Pseudomonadati</taxon>
        <taxon>Pseudomonadota</taxon>
        <taxon>Betaproteobacteria</taxon>
        <taxon>Burkholderiales</taxon>
        <taxon>Sphaerotilaceae</taxon>
        <taxon>Aquincola</taxon>
    </lineage>
</organism>
<evidence type="ECO:0000313" key="1">
    <source>
        <dbReference type="EMBL" id="URI05749.1"/>
    </source>
</evidence>
<proteinExistence type="predicted"/>
<dbReference type="Gene3D" id="3.40.50.2300">
    <property type="match status" value="2"/>
</dbReference>
<dbReference type="RefSeq" id="WP_250194014.1">
    <property type="nucleotide sequence ID" value="NZ_CP097635.1"/>
</dbReference>
<gene>
    <name evidence="1" type="ORF">MW290_07275</name>
</gene>
<name>A0ABY4RZF5_AQUTE</name>
<sequence length="270" mass="29381">MQFLHFNAGIDDVTAARLAVQQAVQAGASVMVLPTGITALAARRLGVPIPAVFATYTDPMRDGIVDSMTSPHGMTGISLADWLDEKRLDVLRQAFGGLQRIGVLADREWVALFDVERRLAAYGQETGVQLTLFLAQDEADVITQMDSPTAARQQAWYIPPTFVSYVAEGTIRTQLQRLRRPAMFGTTEEVQAGGQMAYAQDTSFAMPTLAEMLGRVLAGELPQHMPVERPRRFVLSVRLGDEFAVDVAPAVVRKADLVITAHAALPAVPH</sequence>
<accession>A0ABY4RZF5</accession>
<dbReference type="PANTHER" id="PTHR35271">
    <property type="entry name" value="ABC TRANSPORTER, SUBSTRATE-BINDING LIPOPROTEIN-RELATED"/>
    <property type="match status" value="1"/>
</dbReference>
<dbReference type="InterPro" id="IPR007487">
    <property type="entry name" value="ABC_transpt-TYRBP-like"/>
</dbReference>
<reference evidence="1" key="1">
    <citation type="submission" date="2022-05" db="EMBL/GenBank/DDBJ databases">
        <title>An RpoN-dependent PEP-CTERM gene is involved in floc formation of an Aquincola tertiaricarbonis strain.</title>
        <authorList>
            <person name="Qiu D."/>
            <person name="Xia M."/>
        </authorList>
    </citation>
    <scope>NUCLEOTIDE SEQUENCE</scope>
    <source>
        <strain evidence="1">RN12</strain>
    </source>
</reference>